<feature type="compositionally biased region" description="Polar residues" evidence="2">
    <location>
        <begin position="74"/>
        <end position="83"/>
    </location>
</feature>
<dbReference type="AlphaFoldDB" id="A0A8H3FQ55"/>
<dbReference type="GO" id="GO:0070131">
    <property type="term" value="P:positive regulation of mitochondrial translation"/>
    <property type="evidence" value="ECO:0007669"/>
    <property type="project" value="TreeGrafter"/>
</dbReference>
<dbReference type="EMBL" id="CAJPDT010000045">
    <property type="protein sequence ID" value="CAF9927002.1"/>
    <property type="molecule type" value="Genomic_DNA"/>
</dbReference>
<comment type="caution">
    <text evidence="4">The sequence shown here is derived from an EMBL/GenBank/DDBJ whole genome shotgun (WGS) entry which is preliminary data.</text>
</comment>
<evidence type="ECO:0000259" key="3">
    <source>
        <dbReference type="Pfam" id="PF02582"/>
    </source>
</evidence>
<comment type="similarity">
    <text evidence="1">Belongs to the RMD1/sif2 family.</text>
</comment>
<dbReference type="PANTHER" id="PTHR16255">
    <property type="entry name" value="REQUIRED FOR MEIOTIC NUCLEAR DIVISION PROTEIN 1 HOMOLOG"/>
    <property type="match status" value="1"/>
</dbReference>
<evidence type="ECO:0000256" key="2">
    <source>
        <dbReference type="SAM" id="MobiDB-lite"/>
    </source>
</evidence>
<reference evidence="4" key="1">
    <citation type="submission" date="2021-03" db="EMBL/GenBank/DDBJ databases">
        <authorList>
            <person name="Tagirdzhanova G."/>
        </authorList>
    </citation>
    <scope>NUCLEOTIDE SEQUENCE</scope>
</reference>
<feature type="region of interest" description="Disordered" evidence="2">
    <location>
        <begin position="228"/>
        <end position="270"/>
    </location>
</feature>
<name>A0A8H3FQ55_9LECA</name>
<dbReference type="OrthoDB" id="242766at2759"/>
<dbReference type="InterPro" id="IPR051624">
    <property type="entry name" value="RMD1/Sad1-interacting"/>
</dbReference>
<feature type="compositionally biased region" description="Basic and acidic residues" evidence="2">
    <location>
        <begin position="233"/>
        <end position="246"/>
    </location>
</feature>
<dbReference type="GO" id="GO:0005739">
    <property type="term" value="C:mitochondrion"/>
    <property type="evidence" value="ECO:0007669"/>
    <property type="project" value="UniProtKB-ARBA"/>
</dbReference>
<feature type="compositionally biased region" description="Polar residues" evidence="2">
    <location>
        <begin position="56"/>
        <end position="67"/>
    </location>
</feature>
<dbReference type="PANTHER" id="PTHR16255:SF1">
    <property type="entry name" value="REQUIRED FOR MEIOTIC NUCLEAR DIVISION PROTEIN 1 HOMOLOG"/>
    <property type="match status" value="1"/>
</dbReference>
<organism evidence="4 5">
    <name type="scientific">Imshaugia aleurites</name>
    <dbReference type="NCBI Taxonomy" id="172621"/>
    <lineage>
        <taxon>Eukaryota</taxon>
        <taxon>Fungi</taxon>
        <taxon>Dikarya</taxon>
        <taxon>Ascomycota</taxon>
        <taxon>Pezizomycotina</taxon>
        <taxon>Lecanoromycetes</taxon>
        <taxon>OSLEUM clade</taxon>
        <taxon>Lecanoromycetidae</taxon>
        <taxon>Lecanorales</taxon>
        <taxon>Lecanorineae</taxon>
        <taxon>Parmeliaceae</taxon>
        <taxon>Imshaugia</taxon>
    </lineage>
</organism>
<accession>A0A8H3FQ55</accession>
<dbReference type="Pfam" id="PF02582">
    <property type="entry name" value="DUF155"/>
    <property type="match status" value="1"/>
</dbReference>
<evidence type="ECO:0000313" key="5">
    <source>
        <dbReference type="Proteomes" id="UP000664534"/>
    </source>
</evidence>
<feature type="compositionally biased region" description="Polar residues" evidence="2">
    <location>
        <begin position="29"/>
        <end position="40"/>
    </location>
</feature>
<gene>
    <name evidence="4" type="ORF">IMSHALPRED_007096</name>
</gene>
<feature type="domain" description="DUF155" evidence="3">
    <location>
        <begin position="187"/>
        <end position="393"/>
    </location>
</feature>
<keyword evidence="5" id="KW-1185">Reference proteome</keyword>
<proteinExistence type="inferred from homology"/>
<protein>
    <recommendedName>
        <fullName evidence="3">DUF155 domain-containing protein</fullName>
    </recommendedName>
</protein>
<evidence type="ECO:0000313" key="4">
    <source>
        <dbReference type="EMBL" id="CAF9927002.1"/>
    </source>
</evidence>
<feature type="region of interest" description="Disordered" evidence="2">
    <location>
        <begin position="29"/>
        <end position="119"/>
    </location>
</feature>
<dbReference type="InterPro" id="IPR003734">
    <property type="entry name" value="DUF155"/>
</dbReference>
<evidence type="ECO:0000256" key="1">
    <source>
        <dbReference type="ARBA" id="ARBA00008306"/>
    </source>
</evidence>
<dbReference type="Proteomes" id="UP000664534">
    <property type="component" value="Unassembled WGS sequence"/>
</dbReference>
<sequence>MKCLCLRLPRIFTPYQCRPFSSLRTIQSPALSPRSSSFHSTGGLWSRKRSERDNHFSSSAPIFQQQDAKPENLATKTEVSPPNNKRKPKRSHAANNSLRRVAVEAQRSRDGKGSKKTPAVAHQETFKTVTAICAAEEYDIARVARILDGLGNNLDPYKTELYPQVVHVALPVHADHSNPEETSVGDVFVFPSGTVVAWAIPESILTPLVSKVLLPAAKYPLDQLEEEDLDYSEDPKRENSSIRGDRIVLGTKPRSSQSSAENEVDASLPADTEGLQVHSRNLDTVLTKIAFSSGLARSTKLAVLETLLRDYQESTRTIPSQLSRGGRMPFTRSFISKKTGQLLSIRAQLNLYSELTDSLPDLFWDSRHELGLEGYYDQVSRALDTNIRIKTLNEKMDYAQEIASVLRQHLSEAHGVRLEWIIIVLIAVEVVFALQREFKDWQEGLALGEQKRAVDE</sequence>